<evidence type="ECO:0000256" key="1">
    <source>
        <dbReference type="ARBA" id="ARBA00004651"/>
    </source>
</evidence>
<evidence type="ECO:0000313" key="9">
    <source>
        <dbReference type="EMBL" id="KFL29570.1"/>
    </source>
</evidence>
<dbReference type="AlphaFoldDB" id="A0A087LY67"/>
<accession>A0A087LY67</accession>
<keyword evidence="6 7" id="KW-0472">Membrane</keyword>
<keyword evidence="10" id="KW-1185">Reference proteome</keyword>
<feature type="transmembrane region" description="Helical" evidence="7">
    <location>
        <begin position="7"/>
        <end position="24"/>
    </location>
</feature>
<keyword evidence="5 7" id="KW-1133">Transmembrane helix</keyword>
<organism evidence="9 10">
    <name type="scientific">Devosia riboflavina</name>
    <dbReference type="NCBI Taxonomy" id="46914"/>
    <lineage>
        <taxon>Bacteria</taxon>
        <taxon>Pseudomonadati</taxon>
        <taxon>Pseudomonadota</taxon>
        <taxon>Alphaproteobacteria</taxon>
        <taxon>Hyphomicrobiales</taxon>
        <taxon>Devosiaceae</taxon>
        <taxon>Devosia</taxon>
    </lineage>
</organism>
<dbReference type="InterPro" id="IPR055348">
    <property type="entry name" value="DctQ"/>
</dbReference>
<comment type="caution">
    <text evidence="9">The sequence shown here is derived from an EMBL/GenBank/DDBJ whole genome shotgun (WGS) entry which is preliminary data.</text>
</comment>
<name>A0A087LY67_9HYPH</name>
<dbReference type="GO" id="GO:0005886">
    <property type="term" value="C:plasma membrane"/>
    <property type="evidence" value="ECO:0007669"/>
    <property type="project" value="UniProtKB-SubCell"/>
</dbReference>
<evidence type="ECO:0000256" key="2">
    <source>
        <dbReference type="ARBA" id="ARBA00022448"/>
    </source>
</evidence>
<feature type="domain" description="Tripartite ATP-independent periplasmic transporters DctQ component" evidence="8">
    <location>
        <begin position="2"/>
        <end position="105"/>
    </location>
</feature>
<gene>
    <name evidence="9" type="ORF">JP75_20245</name>
</gene>
<proteinExistence type="inferred from homology"/>
<keyword evidence="7" id="KW-0997">Cell inner membrane</keyword>
<evidence type="ECO:0000256" key="7">
    <source>
        <dbReference type="RuleBase" id="RU369079"/>
    </source>
</evidence>
<keyword evidence="3" id="KW-1003">Cell membrane</keyword>
<sequence length="134" mass="15175">MPFTVEYTGYLLIGIIFFALMQTQRSNGMIYMELVYDRFGGRLRAWVDVLRFATSTCYGVIVTWYVFEYAENTCALGQISSYPSRTLLCYPQSIMVLGLVLLTLEWVRGGIRALAIALSPRPVSDDPQHTTTVL</sequence>
<dbReference type="GO" id="GO:0022857">
    <property type="term" value="F:transmembrane transporter activity"/>
    <property type="evidence" value="ECO:0007669"/>
    <property type="project" value="UniProtKB-UniRule"/>
</dbReference>
<comment type="similarity">
    <text evidence="7">Belongs to the TRAP transporter small permease family.</text>
</comment>
<comment type="subcellular location">
    <subcellularLocation>
        <location evidence="7">Cell inner membrane</location>
        <topology evidence="7">Multi-pass membrane protein</topology>
    </subcellularLocation>
    <subcellularLocation>
        <location evidence="1">Cell membrane</location>
        <topology evidence="1">Multi-pass membrane protein</topology>
    </subcellularLocation>
</comment>
<comment type="subunit">
    <text evidence="7">The complex comprises the extracytoplasmic solute receptor protein and the two transmembrane proteins.</text>
</comment>
<reference evidence="9 10" key="1">
    <citation type="submission" date="2014-08" db="EMBL/GenBank/DDBJ databases">
        <authorList>
            <person name="Hassan Y.I."/>
            <person name="Lepp D."/>
            <person name="Zhou T."/>
        </authorList>
    </citation>
    <scope>NUCLEOTIDE SEQUENCE [LARGE SCALE GENOMIC DNA]</scope>
    <source>
        <strain evidence="9 10">IFO13584</strain>
    </source>
</reference>
<protein>
    <recommendedName>
        <fullName evidence="7">TRAP transporter small permease protein</fullName>
    </recommendedName>
</protein>
<dbReference type="Pfam" id="PF04290">
    <property type="entry name" value="DctQ"/>
    <property type="match status" value="1"/>
</dbReference>
<dbReference type="Proteomes" id="UP000028981">
    <property type="component" value="Unassembled WGS sequence"/>
</dbReference>
<evidence type="ECO:0000256" key="3">
    <source>
        <dbReference type="ARBA" id="ARBA00022475"/>
    </source>
</evidence>
<evidence type="ECO:0000256" key="5">
    <source>
        <dbReference type="ARBA" id="ARBA00022989"/>
    </source>
</evidence>
<keyword evidence="4 7" id="KW-0812">Transmembrane</keyword>
<feature type="transmembrane region" description="Helical" evidence="7">
    <location>
        <begin position="45"/>
        <end position="67"/>
    </location>
</feature>
<comment type="caution">
    <text evidence="7">Lacks conserved residue(s) required for the propagation of feature annotation.</text>
</comment>
<feature type="transmembrane region" description="Helical" evidence="7">
    <location>
        <begin position="87"/>
        <end position="107"/>
    </location>
</feature>
<keyword evidence="2 7" id="KW-0813">Transport</keyword>
<evidence type="ECO:0000256" key="4">
    <source>
        <dbReference type="ARBA" id="ARBA00022692"/>
    </source>
</evidence>
<evidence type="ECO:0000313" key="10">
    <source>
        <dbReference type="Proteomes" id="UP000028981"/>
    </source>
</evidence>
<dbReference type="EMBL" id="JQGC01000023">
    <property type="protein sequence ID" value="KFL29570.1"/>
    <property type="molecule type" value="Genomic_DNA"/>
</dbReference>
<evidence type="ECO:0000256" key="6">
    <source>
        <dbReference type="ARBA" id="ARBA00023136"/>
    </source>
</evidence>
<dbReference type="STRING" id="46914.JP75_20245"/>
<comment type="function">
    <text evidence="7">Part of the tripartite ATP-independent periplasmic (TRAP) transport system.</text>
</comment>
<evidence type="ECO:0000259" key="8">
    <source>
        <dbReference type="Pfam" id="PF04290"/>
    </source>
</evidence>